<dbReference type="InterPro" id="IPR036013">
    <property type="entry name" value="Band_7/SPFH_dom_sf"/>
</dbReference>
<evidence type="ECO:0000256" key="1">
    <source>
        <dbReference type="ARBA" id="ARBA00006971"/>
    </source>
</evidence>
<comment type="similarity">
    <text evidence="1 2">Belongs to the band 7/mec-2 family. HflK subfamily.</text>
</comment>
<comment type="function">
    <text evidence="2">HflC and HflK could encode or regulate a protease.</text>
</comment>
<evidence type="ECO:0000256" key="2">
    <source>
        <dbReference type="RuleBase" id="RU364113"/>
    </source>
</evidence>
<sequence>MVSVKQIYIGFLGILLLIALVLVATTSWYTVDASEQAILVTLGKPEDEVILSGLHFKLPWPIQTVNILSREPFSLTLGYEEQNGQITEHIAEAKMITGDENIILADLEIQWRIIDPVAYLFNTEDPVSILYNATSASLRGVIGNTEVDDALTDGREEIMDRIRTYLNDLVQTYGLGISIVQVNLQDVVLPNEEVSLAFRKVTDAREERNTKINQAQRYRNENYNVALGEKDAIISRAEGQKVERVERARGDVAKFDAIYSEFVNNPDITRQRLILETLEQVLPGAQIYIMDEGSDTVKYLPIQAVRGGDTDGR</sequence>
<dbReference type="Gene3D" id="3.30.479.30">
    <property type="entry name" value="Band 7 domain"/>
    <property type="match status" value="1"/>
</dbReference>
<dbReference type="InterPro" id="IPR010201">
    <property type="entry name" value="HflK"/>
</dbReference>
<gene>
    <name evidence="4" type="ORF">J2S11_000065</name>
</gene>
<evidence type="ECO:0000259" key="3">
    <source>
        <dbReference type="SMART" id="SM00244"/>
    </source>
</evidence>
<organism evidence="4 5">
    <name type="scientific">Caldalkalibacillus horti</name>
    <dbReference type="NCBI Taxonomy" id="77523"/>
    <lineage>
        <taxon>Bacteria</taxon>
        <taxon>Bacillati</taxon>
        <taxon>Bacillota</taxon>
        <taxon>Bacilli</taxon>
        <taxon>Bacillales</taxon>
        <taxon>Bacillaceae</taxon>
        <taxon>Caldalkalibacillus</taxon>
    </lineage>
</organism>
<dbReference type="SUPFAM" id="SSF117892">
    <property type="entry name" value="Band 7/SPFH domain"/>
    <property type="match status" value="1"/>
</dbReference>
<comment type="caution">
    <text evidence="4">The sequence shown here is derived from an EMBL/GenBank/DDBJ whole genome shotgun (WGS) entry which is preliminary data.</text>
</comment>
<dbReference type="EMBL" id="JAUSTY010000001">
    <property type="protein sequence ID" value="MDQ0164166.1"/>
    <property type="molecule type" value="Genomic_DNA"/>
</dbReference>
<accession>A0ABT9VT49</accession>
<dbReference type="PANTHER" id="PTHR42911">
    <property type="entry name" value="MODULATOR OF FTSH PROTEASE HFLC"/>
    <property type="match status" value="1"/>
</dbReference>
<comment type="subcellular location">
    <subcellularLocation>
        <location evidence="2">Membrane</location>
    </subcellularLocation>
</comment>
<dbReference type="NCBIfam" id="TIGR01933">
    <property type="entry name" value="hflK"/>
    <property type="match status" value="1"/>
</dbReference>
<dbReference type="GO" id="GO:0006508">
    <property type="term" value="P:proteolysis"/>
    <property type="evidence" value="ECO:0007669"/>
    <property type="project" value="UniProtKB-KW"/>
</dbReference>
<keyword evidence="2" id="KW-1133">Transmembrane helix</keyword>
<evidence type="ECO:0000313" key="4">
    <source>
        <dbReference type="EMBL" id="MDQ0164166.1"/>
    </source>
</evidence>
<keyword evidence="2" id="KW-0812">Transmembrane</keyword>
<keyword evidence="4" id="KW-0378">Hydrolase</keyword>
<feature type="transmembrane region" description="Helical" evidence="2">
    <location>
        <begin position="7"/>
        <end position="29"/>
    </location>
</feature>
<dbReference type="PANTHER" id="PTHR42911:SF2">
    <property type="entry name" value="PROHIBITIN FAMILY PROTEIN"/>
    <property type="match status" value="1"/>
</dbReference>
<dbReference type="GO" id="GO:0008233">
    <property type="term" value="F:peptidase activity"/>
    <property type="evidence" value="ECO:0007669"/>
    <property type="project" value="UniProtKB-KW"/>
</dbReference>
<keyword evidence="5" id="KW-1185">Reference proteome</keyword>
<feature type="domain" description="Band 7" evidence="3">
    <location>
        <begin position="26"/>
        <end position="202"/>
    </location>
</feature>
<dbReference type="CDD" id="cd03404">
    <property type="entry name" value="SPFH_HflK"/>
    <property type="match status" value="1"/>
</dbReference>
<name>A0ABT9VT49_9BACI</name>
<dbReference type="Pfam" id="PF01145">
    <property type="entry name" value="Band_7"/>
    <property type="match status" value="1"/>
</dbReference>
<dbReference type="SMART" id="SM00244">
    <property type="entry name" value="PHB"/>
    <property type="match status" value="1"/>
</dbReference>
<keyword evidence="2" id="KW-0472">Membrane</keyword>
<protein>
    <recommendedName>
        <fullName evidence="2">Protein HflK</fullName>
    </recommendedName>
</protein>
<proteinExistence type="inferred from homology"/>
<keyword evidence="4" id="KW-0645">Protease</keyword>
<comment type="subunit">
    <text evidence="2">HflC and HflK may interact to form a multimeric complex.</text>
</comment>
<dbReference type="RefSeq" id="WP_307389372.1">
    <property type="nucleotide sequence ID" value="NZ_BAAADK010000009.1"/>
</dbReference>
<reference evidence="4 5" key="1">
    <citation type="submission" date="2023-07" db="EMBL/GenBank/DDBJ databases">
        <title>Genomic Encyclopedia of Type Strains, Phase IV (KMG-IV): sequencing the most valuable type-strain genomes for metagenomic binning, comparative biology and taxonomic classification.</title>
        <authorList>
            <person name="Goeker M."/>
        </authorList>
    </citation>
    <scope>NUCLEOTIDE SEQUENCE [LARGE SCALE GENOMIC DNA]</scope>
    <source>
        <strain evidence="4 5">DSM 12751</strain>
    </source>
</reference>
<dbReference type="Proteomes" id="UP001235840">
    <property type="component" value="Unassembled WGS sequence"/>
</dbReference>
<dbReference type="InterPro" id="IPR001107">
    <property type="entry name" value="Band_7"/>
</dbReference>
<evidence type="ECO:0000313" key="5">
    <source>
        <dbReference type="Proteomes" id="UP001235840"/>
    </source>
</evidence>